<feature type="transmembrane region" description="Helical" evidence="1">
    <location>
        <begin position="12"/>
        <end position="33"/>
    </location>
</feature>
<name>A0A397UUA9_9GLOM</name>
<proteinExistence type="predicted"/>
<keyword evidence="1" id="KW-1133">Transmembrane helix</keyword>
<dbReference type="EMBL" id="QKWP01000887">
    <property type="protein sequence ID" value="RIB13840.1"/>
    <property type="molecule type" value="Genomic_DNA"/>
</dbReference>
<evidence type="ECO:0000313" key="2">
    <source>
        <dbReference type="EMBL" id="RIB13840.1"/>
    </source>
</evidence>
<comment type="caution">
    <text evidence="2">The sequence shown here is derived from an EMBL/GenBank/DDBJ whole genome shotgun (WGS) entry which is preliminary data.</text>
</comment>
<sequence>MYITRARCYTLCLYIIIITFLSHHLTGVIIPVSDSFVKLFVLFDFSIFGIMQLYVSCSFIG</sequence>
<accession>A0A397UUA9</accession>
<gene>
    <name evidence="2" type="ORF">C2G38_2097432</name>
</gene>
<dbReference type="AlphaFoldDB" id="A0A397UUA9"/>
<keyword evidence="1" id="KW-0812">Transmembrane</keyword>
<evidence type="ECO:0000256" key="1">
    <source>
        <dbReference type="SAM" id="Phobius"/>
    </source>
</evidence>
<evidence type="ECO:0000313" key="3">
    <source>
        <dbReference type="Proteomes" id="UP000266673"/>
    </source>
</evidence>
<keyword evidence="3" id="KW-1185">Reference proteome</keyword>
<dbReference type="Proteomes" id="UP000266673">
    <property type="component" value="Unassembled WGS sequence"/>
</dbReference>
<protein>
    <submittedName>
        <fullName evidence="2">Uncharacterized protein</fullName>
    </submittedName>
</protein>
<feature type="transmembrane region" description="Helical" evidence="1">
    <location>
        <begin position="39"/>
        <end position="60"/>
    </location>
</feature>
<reference evidence="2 3" key="1">
    <citation type="submission" date="2018-06" db="EMBL/GenBank/DDBJ databases">
        <title>Comparative genomics reveals the genomic features of Rhizophagus irregularis, R. cerebriforme, R. diaphanum and Gigaspora rosea, and their symbiotic lifestyle signature.</title>
        <authorList>
            <person name="Morin E."/>
            <person name="San Clemente H."/>
            <person name="Chen E.C.H."/>
            <person name="De La Providencia I."/>
            <person name="Hainaut M."/>
            <person name="Kuo A."/>
            <person name="Kohler A."/>
            <person name="Murat C."/>
            <person name="Tang N."/>
            <person name="Roy S."/>
            <person name="Loubradou J."/>
            <person name="Henrissat B."/>
            <person name="Grigoriev I.V."/>
            <person name="Corradi N."/>
            <person name="Roux C."/>
            <person name="Martin F.M."/>
        </authorList>
    </citation>
    <scope>NUCLEOTIDE SEQUENCE [LARGE SCALE GENOMIC DNA]</scope>
    <source>
        <strain evidence="2 3">DAOM 194757</strain>
    </source>
</reference>
<organism evidence="2 3">
    <name type="scientific">Gigaspora rosea</name>
    <dbReference type="NCBI Taxonomy" id="44941"/>
    <lineage>
        <taxon>Eukaryota</taxon>
        <taxon>Fungi</taxon>
        <taxon>Fungi incertae sedis</taxon>
        <taxon>Mucoromycota</taxon>
        <taxon>Glomeromycotina</taxon>
        <taxon>Glomeromycetes</taxon>
        <taxon>Diversisporales</taxon>
        <taxon>Gigasporaceae</taxon>
        <taxon>Gigaspora</taxon>
    </lineage>
</organism>
<keyword evidence="1" id="KW-0472">Membrane</keyword>